<accession>A0A176VG52</accession>
<dbReference type="Proteomes" id="UP000077202">
    <property type="component" value="Unassembled WGS sequence"/>
</dbReference>
<dbReference type="PANTHER" id="PTHR14503">
    <property type="entry name" value="MITOCHONDRIAL RIBOSOMAL PROTEIN 34 FAMILY MEMBER"/>
    <property type="match status" value="1"/>
</dbReference>
<evidence type="ECO:0008006" key="6">
    <source>
        <dbReference type="Google" id="ProtNLM"/>
    </source>
</evidence>
<dbReference type="InterPro" id="IPR000271">
    <property type="entry name" value="Ribosomal_bL34"/>
</dbReference>
<reference evidence="4" key="1">
    <citation type="submission" date="2016-03" db="EMBL/GenBank/DDBJ databases">
        <title>Mechanisms controlling the formation of the plant cell surface in tip-growing cells are functionally conserved among land plants.</title>
        <authorList>
            <person name="Honkanen S."/>
            <person name="Jones V.A."/>
            <person name="Morieri G."/>
            <person name="Champion C."/>
            <person name="Hetherington A.J."/>
            <person name="Kelly S."/>
            <person name="Saint-Marcoux D."/>
            <person name="Proust H."/>
            <person name="Prescott H."/>
            <person name="Dolan L."/>
        </authorList>
    </citation>
    <scope>NUCLEOTIDE SEQUENCE [LARGE SCALE GENOMIC DNA]</scope>
    <source>
        <tissue evidence="4">Whole gametophyte</tissue>
    </source>
</reference>
<keyword evidence="5" id="KW-1185">Reference proteome</keyword>
<keyword evidence="2" id="KW-0689">Ribosomal protein</keyword>
<dbReference type="Pfam" id="PF00468">
    <property type="entry name" value="Ribosomal_L34"/>
    <property type="match status" value="1"/>
</dbReference>
<evidence type="ECO:0000313" key="4">
    <source>
        <dbReference type="EMBL" id="OAE19889.1"/>
    </source>
</evidence>
<dbReference type="GO" id="GO:0003735">
    <property type="term" value="F:structural constituent of ribosome"/>
    <property type="evidence" value="ECO:0007669"/>
    <property type="project" value="InterPro"/>
</dbReference>
<dbReference type="AlphaFoldDB" id="A0A176VG52"/>
<organism evidence="4 5">
    <name type="scientific">Marchantia polymorpha subsp. ruderalis</name>
    <dbReference type="NCBI Taxonomy" id="1480154"/>
    <lineage>
        <taxon>Eukaryota</taxon>
        <taxon>Viridiplantae</taxon>
        <taxon>Streptophyta</taxon>
        <taxon>Embryophyta</taxon>
        <taxon>Marchantiophyta</taxon>
        <taxon>Marchantiopsida</taxon>
        <taxon>Marchantiidae</taxon>
        <taxon>Marchantiales</taxon>
        <taxon>Marchantiaceae</taxon>
        <taxon>Marchantia</taxon>
    </lineage>
</organism>
<keyword evidence="3" id="KW-0687">Ribonucleoprotein</keyword>
<protein>
    <recommendedName>
        <fullName evidence="6">50S ribosomal protein L34, chloroplastic</fullName>
    </recommendedName>
</protein>
<dbReference type="Gene3D" id="1.10.287.3980">
    <property type="match status" value="1"/>
</dbReference>
<dbReference type="EMBL" id="LVLJ01003744">
    <property type="protein sequence ID" value="OAE19889.1"/>
    <property type="molecule type" value="Genomic_DNA"/>
</dbReference>
<evidence type="ECO:0000256" key="1">
    <source>
        <dbReference type="ARBA" id="ARBA00010111"/>
    </source>
</evidence>
<evidence type="ECO:0000256" key="3">
    <source>
        <dbReference type="ARBA" id="ARBA00023274"/>
    </source>
</evidence>
<dbReference type="GO" id="GO:0006412">
    <property type="term" value="P:translation"/>
    <property type="evidence" value="ECO:0007669"/>
    <property type="project" value="InterPro"/>
</dbReference>
<proteinExistence type="inferred from homology"/>
<dbReference type="PANTHER" id="PTHR14503:SF4">
    <property type="entry name" value="LARGE RIBOSOMAL SUBUNIT PROTEIN BL34M"/>
    <property type="match status" value="1"/>
</dbReference>
<sequence>MDCLIQTREGATSFAESGGMALGKEDSREQAMASLCVAPVMRVGMLPQPAGVLNRSSMRSGLTSSFTASRSVASSSSCSFAGISLRPCVFRLPLLQRGGLVQVRAKVALGCTKRSKSRKSVARVSGFRIRMSTTDGRNVLKRRRAKGRKRLVPASNPSSGKYA</sequence>
<comment type="similarity">
    <text evidence="1">Belongs to the bacterial ribosomal protein bL34 family.</text>
</comment>
<dbReference type="HAMAP" id="MF_00391">
    <property type="entry name" value="Ribosomal_bL34"/>
    <property type="match status" value="1"/>
</dbReference>
<evidence type="ECO:0000313" key="5">
    <source>
        <dbReference type="Proteomes" id="UP000077202"/>
    </source>
</evidence>
<evidence type="ECO:0000256" key="2">
    <source>
        <dbReference type="ARBA" id="ARBA00022980"/>
    </source>
</evidence>
<dbReference type="GO" id="GO:0005762">
    <property type="term" value="C:mitochondrial large ribosomal subunit"/>
    <property type="evidence" value="ECO:0007669"/>
    <property type="project" value="TreeGrafter"/>
</dbReference>
<gene>
    <name evidence="4" type="ORF">AXG93_1130s1420</name>
</gene>
<comment type="caution">
    <text evidence="4">The sequence shown here is derived from an EMBL/GenBank/DDBJ whole genome shotgun (WGS) entry which is preliminary data.</text>
</comment>
<name>A0A176VG52_MARPO</name>
<dbReference type="NCBIfam" id="TIGR01030">
    <property type="entry name" value="rpmH_bact"/>
    <property type="match status" value="1"/>
</dbReference>